<keyword evidence="3 4" id="KW-0326">Glycosidase</keyword>
<gene>
    <name evidence="7" type="ORF">DFH07DRAFT_830014</name>
</gene>
<dbReference type="InterPro" id="IPR005084">
    <property type="entry name" value="CBM6"/>
</dbReference>
<dbReference type="SUPFAM" id="SSF49785">
    <property type="entry name" value="Galactose-binding domain-like"/>
    <property type="match status" value="1"/>
</dbReference>
<evidence type="ECO:0000259" key="6">
    <source>
        <dbReference type="PROSITE" id="PS51175"/>
    </source>
</evidence>
<dbReference type="CDD" id="cd18821">
    <property type="entry name" value="GH43_Pc3Gal43A-like"/>
    <property type="match status" value="1"/>
</dbReference>
<feature type="signal peptide" evidence="5">
    <location>
        <begin position="1"/>
        <end position="18"/>
    </location>
</feature>
<feature type="domain" description="CBM6" evidence="6">
    <location>
        <begin position="323"/>
        <end position="445"/>
    </location>
</feature>
<protein>
    <submittedName>
        <fullName evidence="7">Galactan 1,3-beta-galactosidase</fullName>
    </submittedName>
</protein>
<dbReference type="GO" id="GO:0030246">
    <property type="term" value="F:carbohydrate binding"/>
    <property type="evidence" value="ECO:0007669"/>
    <property type="project" value="InterPro"/>
</dbReference>
<evidence type="ECO:0000256" key="4">
    <source>
        <dbReference type="RuleBase" id="RU361187"/>
    </source>
</evidence>
<dbReference type="EMBL" id="JARJLG010000089">
    <property type="protein sequence ID" value="KAJ7748521.1"/>
    <property type="molecule type" value="Genomic_DNA"/>
</dbReference>
<dbReference type="Gene3D" id="2.115.10.20">
    <property type="entry name" value="Glycosyl hydrolase domain, family 43"/>
    <property type="match status" value="1"/>
</dbReference>
<dbReference type="InterPro" id="IPR023296">
    <property type="entry name" value="Glyco_hydro_beta-prop_sf"/>
</dbReference>
<dbReference type="AlphaFoldDB" id="A0AAD7N6Y7"/>
<dbReference type="InterPro" id="IPR008979">
    <property type="entry name" value="Galactose-bd-like_sf"/>
</dbReference>
<dbReference type="SUPFAM" id="SSF75005">
    <property type="entry name" value="Arabinanase/levansucrase/invertase"/>
    <property type="match status" value="1"/>
</dbReference>
<evidence type="ECO:0000313" key="8">
    <source>
        <dbReference type="Proteomes" id="UP001215280"/>
    </source>
</evidence>
<dbReference type="PROSITE" id="PS51175">
    <property type="entry name" value="CBM6"/>
    <property type="match status" value="1"/>
</dbReference>
<feature type="chain" id="PRO_5042081559" evidence="5">
    <location>
        <begin position="19"/>
        <end position="448"/>
    </location>
</feature>
<proteinExistence type="inferred from homology"/>
<evidence type="ECO:0000256" key="2">
    <source>
        <dbReference type="ARBA" id="ARBA00022801"/>
    </source>
</evidence>
<comment type="caution">
    <text evidence="7">The sequence shown here is derived from an EMBL/GenBank/DDBJ whole genome shotgun (WGS) entry which is preliminary data.</text>
</comment>
<dbReference type="GO" id="GO:0005975">
    <property type="term" value="P:carbohydrate metabolic process"/>
    <property type="evidence" value="ECO:0007669"/>
    <property type="project" value="InterPro"/>
</dbReference>
<dbReference type="GO" id="GO:0004553">
    <property type="term" value="F:hydrolase activity, hydrolyzing O-glycosyl compounds"/>
    <property type="evidence" value="ECO:0007669"/>
    <property type="project" value="InterPro"/>
</dbReference>
<dbReference type="CDD" id="cd04081">
    <property type="entry name" value="CBM35_galactosidase-like"/>
    <property type="match status" value="1"/>
</dbReference>
<dbReference type="PANTHER" id="PTHR22925">
    <property type="entry name" value="GLYCOSYL HYDROLASE 43 FAMILY MEMBER"/>
    <property type="match status" value="1"/>
</dbReference>
<sequence>MRLLSLLALSAVSLVAHAGVIVPGASWKDTSGNVIQAHGAGFLKVGSTYYWFGEDKAANSALFSAVSCYTSPDMTTWTRQNNALTPIAGTMISNANIVERPKVLFNKANNNYVMWFHSDTSDYGAAQVGVATANTPCGPYTYLGSWEPLGAQSRDESVFQDDDEAQTAYLLYASDNNQNFKISQMTANYLNLTEQVNELAAATLEAPGMLKRNGEYYLFASHTSGWDPNPNKWFVASTISGNFSAQEDIAPEAGRTYYSQNAFDLPLGTNSLYAGDRWESTLLGSSTYIWLPMSWATGVPQLVWADVWTLDIAAGTYTVATGTSYEAEDGVRSGSSVILPSNPSFSGGEAVGYLGAGGSVTITVQGIGAAQWVALYYANGDSTWRNTTVSVNGGPSVVVQQPDTGGGNVILSVPVELTLKSGSNAITFGAGQTNYAADLDRIIVYTTS</sequence>
<keyword evidence="8" id="KW-1185">Reference proteome</keyword>
<dbReference type="Gene3D" id="2.60.120.260">
    <property type="entry name" value="Galactose-binding domain-like"/>
    <property type="match status" value="1"/>
</dbReference>
<dbReference type="Pfam" id="PF04616">
    <property type="entry name" value="Glyco_hydro_43"/>
    <property type="match status" value="1"/>
</dbReference>
<evidence type="ECO:0000256" key="5">
    <source>
        <dbReference type="SAM" id="SignalP"/>
    </source>
</evidence>
<dbReference type="PANTHER" id="PTHR22925:SF3">
    <property type="entry name" value="GLYCOSYL HYDROLASE FAMILY PROTEIN 43"/>
    <property type="match status" value="1"/>
</dbReference>
<dbReference type="Proteomes" id="UP001215280">
    <property type="component" value="Unassembled WGS sequence"/>
</dbReference>
<name>A0AAD7N6Y7_9AGAR</name>
<evidence type="ECO:0000256" key="1">
    <source>
        <dbReference type="ARBA" id="ARBA00009865"/>
    </source>
</evidence>
<comment type="similarity">
    <text evidence="1 4">Belongs to the glycosyl hydrolase 43 family.</text>
</comment>
<keyword evidence="5" id="KW-0732">Signal</keyword>
<reference evidence="7" key="1">
    <citation type="submission" date="2023-03" db="EMBL/GenBank/DDBJ databases">
        <title>Massive genome expansion in bonnet fungi (Mycena s.s.) driven by repeated elements and novel gene families across ecological guilds.</title>
        <authorList>
            <consortium name="Lawrence Berkeley National Laboratory"/>
            <person name="Harder C.B."/>
            <person name="Miyauchi S."/>
            <person name="Viragh M."/>
            <person name="Kuo A."/>
            <person name="Thoen E."/>
            <person name="Andreopoulos B."/>
            <person name="Lu D."/>
            <person name="Skrede I."/>
            <person name="Drula E."/>
            <person name="Henrissat B."/>
            <person name="Morin E."/>
            <person name="Kohler A."/>
            <person name="Barry K."/>
            <person name="LaButti K."/>
            <person name="Morin E."/>
            <person name="Salamov A."/>
            <person name="Lipzen A."/>
            <person name="Mereny Z."/>
            <person name="Hegedus B."/>
            <person name="Baldrian P."/>
            <person name="Stursova M."/>
            <person name="Weitz H."/>
            <person name="Taylor A."/>
            <person name="Grigoriev I.V."/>
            <person name="Nagy L.G."/>
            <person name="Martin F."/>
            <person name="Kauserud H."/>
        </authorList>
    </citation>
    <scope>NUCLEOTIDE SEQUENCE</scope>
    <source>
        <strain evidence="7">CBHHK188m</strain>
    </source>
</reference>
<accession>A0AAD7N6Y7</accession>
<evidence type="ECO:0000256" key="3">
    <source>
        <dbReference type="ARBA" id="ARBA00023295"/>
    </source>
</evidence>
<organism evidence="7 8">
    <name type="scientific">Mycena maculata</name>
    <dbReference type="NCBI Taxonomy" id="230809"/>
    <lineage>
        <taxon>Eukaryota</taxon>
        <taxon>Fungi</taxon>
        <taxon>Dikarya</taxon>
        <taxon>Basidiomycota</taxon>
        <taxon>Agaricomycotina</taxon>
        <taxon>Agaricomycetes</taxon>
        <taxon>Agaricomycetidae</taxon>
        <taxon>Agaricales</taxon>
        <taxon>Marasmiineae</taxon>
        <taxon>Mycenaceae</taxon>
        <taxon>Mycena</taxon>
    </lineage>
</organism>
<keyword evidence="2 4" id="KW-0378">Hydrolase</keyword>
<dbReference type="InterPro" id="IPR006710">
    <property type="entry name" value="Glyco_hydro_43"/>
</dbReference>
<evidence type="ECO:0000313" key="7">
    <source>
        <dbReference type="EMBL" id="KAJ7748521.1"/>
    </source>
</evidence>